<dbReference type="SUPFAM" id="SSF52047">
    <property type="entry name" value="RNI-like"/>
    <property type="match status" value="1"/>
</dbReference>
<dbReference type="PANTHER" id="PTHR33463:SF198">
    <property type="entry name" value="RPP4C3"/>
    <property type="match status" value="1"/>
</dbReference>
<dbReference type="PANTHER" id="PTHR33463">
    <property type="entry name" value="NB-ARC DOMAIN-CONTAINING PROTEIN-RELATED"/>
    <property type="match status" value="1"/>
</dbReference>
<protein>
    <recommendedName>
        <fullName evidence="4">Disease resistance R13L4/SHOC-2-like LRR domain-containing protein</fullName>
    </recommendedName>
</protein>
<evidence type="ECO:0000256" key="3">
    <source>
        <dbReference type="ARBA" id="ARBA00022821"/>
    </source>
</evidence>
<dbReference type="InterPro" id="IPR027417">
    <property type="entry name" value="P-loop_NTPase"/>
</dbReference>
<dbReference type="InterPro" id="IPR050905">
    <property type="entry name" value="Plant_NBS-LRR"/>
</dbReference>
<accession>A0A5C7HYM2</accession>
<dbReference type="AlphaFoldDB" id="A0A5C7HYM2"/>
<dbReference type="Gene3D" id="1.10.8.430">
    <property type="entry name" value="Helical domain of apoptotic protease-activating factors"/>
    <property type="match status" value="1"/>
</dbReference>
<keyword evidence="3" id="KW-0611">Plant defense</keyword>
<dbReference type="Pfam" id="PF23598">
    <property type="entry name" value="LRR_14"/>
    <property type="match status" value="1"/>
</dbReference>
<dbReference type="InterPro" id="IPR032675">
    <property type="entry name" value="LRR_dom_sf"/>
</dbReference>
<keyword evidence="2" id="KW-0547">Nucleotide-binding</keyword>
<keyword evidence="6" id="KW-1185">Reference proteome</keyword>
<dbReference type="SUPFAM" id="SSF52540">
    <property type="entry name" value="P-loop containing nucleoside triphosphate hydrolases"/>
    <property type="match status" value="1"/>
</dbReference>
<comment type="caution">
    <text evidence="5">The sequence shown here is derived from an EMBL/GenBank/DDBJ whole genome shotgun (WGS) entry which is preliminary data.</text>
</comment>
<feature type="domain" description="Disease resistance R13L4/SHOC-2-like LRR" evidence="4">
    <location>
        <begin position="259"/>
        <end position="393"/>
    </location>
</feature>
<proteinExistence type="predicted"/>
<dbReference type="GO" id="GO:0043531">
    <property type="term" value="F:ADP binding"/>
    <property type="evidence" value="ECO:0007669"/>
    <property type="project" value="InterPro"/>
</dbReference>
<organism evidence="5 6">
    <name type="scientific">Acer yangbiense</name>
    <dbReference type="NCBI Taxonomy" id="1000413"/>
    <lineage>
        <taxon>Eukaryota</taxon>
        <taxon>Viridiplantae</taxon>
        <taxon>Streptophyta</taxon>
        <taxon>Embryophyta</taxon>
        <taxon>Tracheophyta</taxon>
        <taxon>Spermatophyta</taxon>
        <taxon>Magnoliopsida</taxon>
        <taxon>eudicotyledons</taxon>
        <taxon>Gunneridae</taxon>
        <taxon>Pentapetalae</taxon>
        <taxon>rosids</taxon>
        <taxon>malvids</taxon>
        <taxon>Sapindales</taxon>
        <taxon>Sapindaceae</taxon>
        <taxon>Hippocastanoideae</taxon>
        <taxon>Acereae</taxon>
        <taxon>Acer</taxon>
    </lineage>
</organism>
<dbReference type="EMBL" id="VAHF01000005">
    <property type="protein sequence ID" value="TXG62273.1"/>
    <property type="molecule type" value="Genomic_DNA"/>
</dbReference>
<dbReference type="OrthoDB" id="1751378at2759"/>
<reference evidence="6" key="1">
    <citation type="journal article" date="2019" name="Gigascience">
        <title>De novo genome assembly of the endangered Acer yangbiense, a plant species with extremely small populations endemic to Yunnan Province, China.</title>
        <authorList>
            <person name="Yang J."/>
            <person name="Wariss H.M."/>
            <person name="Tao L."/>
            <person name="Zhang R."/>
            <person name="Yun Q."/>
            <person name="Hollingsworth P."/>
            <person name="Dao Z."/>
            <person name="Luo G."/>
            <person name="Guo H."/>
            <person name="Ma Y."/>
            <person name="Sun W."/>
        </authorList>
    </citation>
    <scope>NUCLEOTIDE SEQUENCE [LARGE SCALE GENOMIC DNA]</scope>
    <source>
        <strain evidence="6">cv. Malutang</strain>
    </source>
</reference>
<gene>
    <name evidence="5" type="ORF">EZV62_013636</name>
</gene>
<evidence type="ECO:0000313" key="6">
    <source>
        <dbReference type="Proteomes" id="UP000323000"/>
    </source>
</evidence>
<dbReference type="GO" id="GO:0005524">
    <property type="term" value="F:ATP binding"/>
    <property type="evidence" value="ECO:0007669"/>
    <property type="project" value="UniProtKB-KW"/>
</dbReference>
<evidence type="ECO:0000313" key="5">
    <source>
        <dbReference type="EMBL" id="TXG62273.1"/>
    </source>
</evidence>
<sequence length="409" mass="45569">MDSQFNFPVNALHEAKSWGLFKSIAGTSVVDHVLKPITLEVAKECGGMPIAIVTIVKAFKNQGENEWKNVLRELKTPSSKSFRGIAKEEIITVLRKADVNMIGIHGMSGIGTFVVDHALKPIALEVANVEICIWFGLIYKVNTMEEALCYIYIYTLVNKLNATSLLLNASKGEAFAGYSIHPVSERFVIHDVVCDVARLIAYQDQHVITVIDGVNPQFWAKYDMLRKCTPITLHNYGELPEDLPFVLHLVDMDLQELTTSLSCLVNLQALCLDRCELGDTTLIGNLKKLEILSFRGSDIEKLPEEMCQLTRLRLLNLTDCSKLSVIPPNLKGIEELELGEVPGVTNLLDALDRNDFPTLKHLTIRFDPHCSYIVESCDALPSLESLWVMDSQGLEEICNSPLGANALMR</sequence>
<dbReference type="GO" id="GO:0006952">
    <property type="term" value="P:defense response"/>
    <property type="evidence" value="ECO:0007669"/>
    <property type="project" value="UniProtKB-KW"/>
</dbReference>
<dbReference type="Proteomes" id="UP000323000">
    <property type="component" value="Chromosome 5"/>
</dbReference>
<dbReference type="InterPro" id="IPR055414">
    <property type="entry name" value="LRR_R13L4/SHOC2-like"/>
</dbReference>
<evidence type="ECO:0000256" key="1">
    <source>
        <dbReference type="ARBA" id="ARBA00022737"/>
    </source>
</evidence>
<dbReference type="InterPro" id="IPR042197">
    <property type="entry name" value="Apaf_helical"/>
</dbReference>
<evidence type="ECO:0000256" key="2">
    <source>
        <dbReference type="ARBA" id="ARBA00022741"/>
    </source>
</evidence>
<name>A0A5C7HYM2_9ROSI</name>
<keyword evidence="1" id="KW-0677">Repeat</keyword>
<dbReference type="Gene3D" id="3.80.10.10">
    <property type="entry name" value="Ribonuclease Inhibitor"/>
    <property type="match status" value="1"/>
</dbReference>
<evidence type="ECO:0000259" key="4">
    <source>
        <dbReference type="Pfam" id="PF23598"/>
    </source>
</evidence>